<dbReference type="RefSeq" id="WP_115937311.1">
    <property type="nucleotide sequence ID" value="NZ_QRDW01000006.1"/>
</dbReference>
<dbReference type="Pfam" id="PF04340">
    <property type="entry name" value="DUF484"/>
    <property type="match status" value="1"/>
</dbReference>
<dbReference type="Gene3D" id="3.30.450.40">
    <property type="match status" value="1"/>
</dbReference>
<dbReference type="PANTHER" id="PTHR38765">
    <property type="entry name" value="DUF484 DOMAIN-CONTAINING PROTEIN"/>
    <property type="match status" value="1"/>
</dbReference>
<sequence length="244" mass="26898">MAQDNGAQDNDIQSGTLPSEKQVEDYLRAHPDFLYRHQELFQILTPPARELGDGVTDLQQAMISHLRQQIAKTEDLAQILIDNSRDNLTSQNQIHDCVLALLSANTFQELVEITTTDLAVVLGLDVIALCVETGDDLDIGIRGLQYISPGLIDEYVGGQKGILLRSQTSGDPEIYGGAAPLIMSDAMVRLDISPEIAPAMIAFGSRDANRFNENQATELLHFLSRAMAELIRIWLVLPQDSDED</sequence>
<dbReference type="OrthoDB" id="7200179at2"/>
<comment type="caution">
    <text evidence="2">The sequence shown here is derived from an EMBL/GenBank/DDBJ whole genome shotgun (WGS) entry which is preliminary data.</text>
</comment>
<dbReference type="AlphaFoldDB" id="A0A3D9HI35"/>
<reference evidence="2 3" key="1">
    <citation type="submission" date="2018-07" db="EMBL/GenBank/DDBJ databases">
        <title>Genomic Encyclopedia of Type Strains, Phase III (KMG-III): the genomes of soil and plant-associated and newly described type strains.</title>
        <authorList>
            <person name="Whitman W."/>
        </authorList>
    </citation>
    <scope>NUCLEOTIDE SEQUENCE [LARGE SCALE GENOMIC DNA]</scope>
    <source>
        <strain evidence="2 3">CECT 8488</strain>
    </source>
</reference>
<evidence type="ECO:0000256" key="1">
    <source>
        <dbReference type="SAM" id="MobiDB-lite"/>
    </source>
</evidence>
<dbReference type="EMBL" id="QRDW01000006">
    <property type="protein sequence ID" value="RED49104.1"/>
    <property type="molecule type" value="Genomic_DNA"/>
</dbReference>
<feature type="region of interest" description="Disordered" evidence="1">
    <location>
        <begin position="1"/>
        <end position="20"/>
    </location>
</feature>
<feature type="compositionally biased region" description="Polar residues" evidence="1">
    <location>
        <begin position="1"/>
        <end position="19"/>
    </location>
</feature>
<name>A0A3D9HI35_9PROT</name>
<accession>A0A3D9HI35</accession>
<dbReference type="InterPro" id="IPR029016">
    <property type="entry name" value="GAF-like_dom_sf"/>
</dbReference>
<evidence type="ECO:0000313" key="3">
    <source>
        <dbReference type="Proteomes" id="UP000256845"/>
    </source>
</evidence>
<dbReference type="InterPro" id="IPR007435">
    <property type="entry name" value="DUF484"/>
</dbReference>
<keyword evidence="3" id="KW-1185">Reference proteome</keyword>
<proteinExistence type="predicted"/>
<organism evidence="2 3">
    <name type="scientific">Aestuariispira insulae</name>
    <dbReference type="NCBI Taxonomy" id="1461337"/>
    <lineage>
        <taxon>Bacteria</taxon>
        <taxon>Pseudomonadati</taxon>
        <taxon>Pseudomonadota</taxon>
        <taxon>Alphaproteobacteria</taxon>
        <taxon>Rhodospirillales</taxon>
        <taxon>Kiloniellaceae</taxon>
        <taxon>Aestuariispira</taxon>
    </lineage>
</organism>
<dbReference type="PANTHER" id="PTHR38765:SF1">
    <property type="entry name" value="DUF484 DOMAIN-CONTAINING PROTEIN"/>
    <property type="match status" value="1"/>
</dbReference>
<dbReference type="Proteomes" id="UP000256845">
    <property type="component" value="Unassembled WGS sequence"/>
</dbReference>
<evidence type="ECO:0008006" key="4">
    <source>
        <dbReference type="Google" id="ProtNLM"/>
    </source>
</evidence>
<evidence type="ECO:0000313" key="2">
    <source>
        <dbReference type="EMBL" id="RED49104.1"/>
    </source>
</evidence>
<gene>
    <name evidence="2" type="ORF">DFP90_10681</name>
</gene>
<protein>
    <recommendedName>
        <fullName evidence="4">DUF484 family protein</fullName>
    </recommendedName>
</protein>